<proteinExistence type="inferred from homology"/>
<gene>
    <name evidence="10" type="ORF">EGT50_09780</name>
</gene>
<keyword evidence="2 10" id="KW-0575">Peroxidase</keyword>
<dbReference type="PANTHER" id="PTHR30521">
    <property type="entry name" value="DEFERROCHELATASE/PEROXIDASE"/>
    <property type="match status" value="1"/>
</dbReference>
<keyword evidence="4" id="KW-0560">Oxidoreductase</keyword>
<dbReference type="GO" id="GO:0004601">
    <property type="term" value="F:peroxidase activity"/>
    <property type="evidence" value="ECO:0007669"/>
    <property type="project" value="UniProtKB-KW"/>
</dbReference>
<evidence type="ECO:0000256" key="1">
    <source>
        <dbReference type="ARBA" id="ARBA00001970"/>
    </source>
</evidence>
<dbReference type="InterPro" id="IPR048328">
    <property type="entry name" value="Dyp_perox_C"/>
</dbReference>
<dbReference type="RefSeq" id="WP_127953551.1">
    <property type="nucleotide sequence ID" value="NZ_RKLO01000003.1"/>
</dbReference>
<evidence type="ECO:0000313" key="11">
    <source>
        <dbReference type="Proteomes" id="UP000283479"/>
    </source>
</evidence>
<dbReference type="InterPro" id="IPR011008">
    <property type="entry name" value="Dimeric_a/b-barrel"/>
</dbReference>
<dbReference type="Pfam" id="PF20628">
    <property type="entry name" value="Dyp_perox_C"/>
    <property type="match status" value="1"/>
</dbReference>
<dbReference type="Pfam" id="PF04261">
    <property type="entry name" value="Dyp_perox_N"/>
    <property type="match status" value="1"/>
</dbReference>
<protein>
    <submittedName>
        <fullName evidence="10">Dyp-type peroxidase</fullName>
    </submittedName>
</protein>
<dbReference type="GO" id="GO:0020037">
    <property type="term" value="F:heme binding"/>
    <property type="evidence" value="ECO:0007669"/>
    <property type="project" value="InterPro"/>
</dbReference>
<evidence type="ECO:0000259" key="9">
    <source>
        <dbReference type="Pfam" id="PF20628"/>
    </source>
</evidence>
<feature type="domain" description="Dyp-type peroxidase N-terminal" evidence="8">
    <location>
        <begin position="5"/>
        <end position="133"/>
    </location>
</feature>
<dbReference type="GO" id="GO:0005829">
    <property type="term" value="C:cytosol"/>
    <property type="evidence" value="ECO:0007669"/>
    <property type="project" value="TreeGrafter"/>
</dbReference>
<dbReference type="InterPro" id="IPR048327">
    <property type="entry name" value="Dyp_perox_N"/>
</dbReference>
<name>A0A438AWF3_9NOCA</name>
<sequence>MARPQLILTPLSPAAIFLVLTIDEGGENTTRELLADIDGLRKAVGFRVPGSGLVCVTSVGSSAWDRLFDGPRPAELHAFVELDGGRHRAPATDGDLLFHIRAVSMDLCFELASKIVGRLRGAATVVDETHGFRYFEQRDLLGFVDGTENPEGVEAAEAVLVGDEDPAFVGGSYVIVQKYLHDLDSWNAISTEEQESVIGRTKLDDIELDDDVKPSNSHVALNTVTGDDGAGRQIVRVNMPFGSLGAGEFGTYFIGYAATPSVTEEMLRNMFIGKPEGNTDRILDFSTAVTGGLFFTPAVEFLDDLPPAPDARHVGTEDTSPSLAADGSLGIGSLRRSSTR</sequence>
<dbReference type="PROSITE" id="PS51404">
    <property type="entry name" value="DYP_PEROXIDASE"/>
    <property type="match status" value="1"/>
</dbReference>
<dbReference type="EMBL" id="RKLO01000003">
    <property type="protein sequence ID" value="RVW02992.1"/>
    <property type="molecule type" value="Genomic_DNA"/>
</dbReference>
<evidence type="ECO:0000256" key="6">
    <source>
        <dbReference type="ARBA" id="ARBA00025737"/>
    </source>
</evidence>
<accession>A0A438AWF3</accession>
<dbReference type="Proteomes" id="UP000283479">
    <property type="component" value="Unassembled WGS sequence"/>
</dbReference>
<comment type="similarity">
    <text evidence="6">Belongs to the DyP-type peroxidase family.</text>
</comment>
<comment type="cofactor">
    <cofactor evidence="1">
        <name>heme b</name>
        <dbReference type="ChEBI" id="CHEBI:60344"/>
    </cofactor>
</comment>
<evidence type="ECO:0000313" key="10">
    <source>
        <dbReference type="EMBL" id="RVW02992.1"/>
    </source>
</evidence>
<keyword evidence="11" id="KW-1185">Reference proteome</keyword>
<dbReference type="InterPro" id="IPR006314">
    <property type="entry name" value="Dyp_peroxidase"/>
</dbReference>
<dbReference type="NCBIfam" id="TIGR01413">
    <property type="entry name" value="Dyp_perox_fam"/>
    <property type="match status" value="1"/>
</dbReference>
<dbReference type="GO" id="GO:0046872">
    <property type="term" value="F:metal ion binding"/>
    <property type="evidence" value="ECO:0007669"/>
    <property type="project" value="UniProtKB-KW"/>
</dbReference>
<dbReference type="PANTHER" id="PTHR30521:SF0">
    <property type="entry name" value="DYP-TYPE PEROXIDASE FAMILY PROTEIN"/>
    <property type="match status" value="1"/>
</dbReference>
<evidence type="ECO:0000259" key="8">
    <source>
        <dbReference type="Pfam" id="PF04261"/>
    </source>
</evidence>
<comment type="caution">
    <text evidence="10">The sequence shown here is derived from an EMBL/GenBank/DDBJ whole genome shotgun (WGS) entry which is preliminary data.</text>
</comment>
<evidence type="ECO:0000256" key="7">
    <source>
        <dbReference type="SAM" id="MobiDB-lite"/>
    </source>
</evidence>
<evidence type="ECO:0000256" key="2">
    <source>
        <dbReference type="ARBA" id="ARBA00022559"/>
    </source>
</evidence>
<evidence type="ECO:0000256" key="4">
    <source>
        <dbReference type="ARBA" id="ARBA00023002"/>
    </source>
</evidence>
<feature type="region of interest" description="Disordered" evidence="7">
    <location>
        <begin position="309"/>
        <end position="340"/>
    </location>
</feature>
<organism evidence="10 11">
    <name type="scientific">Rhodococcus xishaensis</name>
    <dbReference type="NCBI Taxonomy" id="2487364"/>
    <lineage>
        <taxon>Bacteria</taxon>
        <taxon>Bacillati</taxon>
        <taxon>Actinomycetota</taxon>
        <taxon>Actinomycetes</taxon>
        <taxon>Mycobacteriales</taxon>
        <taxon>Nocardiaceae</taxon>
        <taxon>Rhodococcus</taxon>
    </lineage>
</organism>
<dbReference type="AlphaFoldDB" id="A0A438AWF3"/>
<dbReference type="OrthoDB" id="3251355at2"/>
<reference evidence="10 11" key="1">
    <citation type="submission" date="2018-11" db="EMBL/GenBank/DDBJ databases">
        <title>Rhodococcus spongicola sp. nov. and Rhodococcus xishaensis sp. nov. from marine sponges.</title>
        <authorList>
            <person name="Li L."/>
            <person name="Lin H.W."/>
        </authorList>
    </citation>
    <scope>NUCLEOTIDE SEQUENCE [LARGE SCALE GENOMIC DNA]</scope>
    <source>
        <strain evidence="10 11">LHW51113</strain>
    </source>
</reference>
<dbReference type="SUPFAM" id="SSF54909">
    <property type="entry name" value="Dimeric alpha+beta barrel"/>
    <property type="match status" value="1"/>
</dbReference>
<evidence type="ECO:0000256" key="5">
    <source>
        <dbReference type="ARBA" id="ARBA00023004"/>
    </source>
</evidence>
<keyword evidence="3" id="KW-0479">Metal-binding</keyword>
<evidence type="ECO:0000256" key="3">
    <source>
        <dbReference type="ARBA" id="ARBA00022723"/>
    </source>
</evidence>
<feature type="domain" description="Dyp-type peroxidase C-terminal" evidence="9">
    <location>
        <begin position="136"/>
        <end position="300"/>
    </location>
</feature>
<feature type="compositionally biased region" description="Low complexity" evidence="7">
    <location>
        <begin position="327"/>
        <end position="340"/>
    </location>
</feature>
<keyword evidence="5" id="KW-0408">Iron</keyword>